<dbReference type="AlphaFoldDB" id="A0A286A7A0"/>
<proteinExistence type="predicted"/>
<sequence>MKLGNLPHLMLDLVIADLLHTKLLYRQTELGADTSGYEFDHCTIVLLHAGFPAEEHSKELKQWYADQKDKIQAINISQYSLICQLAKEIVNKLVIWDQHKVNLAPDDN</sequence>
<evidence type="ECO:0000313" key="1">
    <source>
        <dbReference type="EMBL" id="SOD17701.1"/>
    </source>
</evidence>
<reference evidence="2" key="1">
    <citation type="submission" date="2017-09" db="EMBL/GenBank/DDBJ databases">
        <authorList>
            <person name="Varghese N."/>
            <person name="Submissions S."/>
        </authorList>
    </citation>
    <scope>NUCLEOTIDE SEQUENCE [LARGE SCALE GENOMIC DNA]</scope>
    <source>
        <strain evidence="2">CGMCC 1.12803</strain>
    </source>
</reference>
<dbReference type="RefSeq" id="WP_097132486.1">
    <property type="nucleotide sequence ID" value="NZ_OCMT01000003.1"/>
</dbReference>
<dbReference type="EMBL" id="OCMT01000003">
    <property type="protein sequence ID" value="SOD17701.1"/>
    <property type="molecule type" value="Genomic_DNA"/>
</dbReference>
<organism evidence="1 2">
    <name type="scientific">Pedobacter xixiisoli</name>
    <dbReference type="NCBI Taxonomy" id="1476464"/>
    <lineage>
        <taxon>Bacteria</taxon>
        <taxon>Pseudomonadati</taxon>
        <taxon>Bacteroidota</taxon>
        <taxon>Sphingobacteriia</taxon>
        <taxon>Sphingobacteriales</taxon>
        <taxon>Sphingobacteriaceae</taxon>
        <taxon>Pedobacter</taxon>
    </lineage>
</organism>
<gene>
    <name evidence="1" type="ORF">SAMN06297358_2644</name>
</gene>
<name>A0A286A7A0_9SPHI</name>
<evidence type="ECO:0000313" key="2">
    <source>
        <dbReference type="Proteomes" id="UP000219281"/>
    </source>
</evidence>
<accession>A0A286A7A0</accession>
<dbReference type="Proteomes" id="UP000219281">
    <property type="component" value="Unassembled WGS sequence"/>
</dbReference>
<keyword evidence="2" id="KW-1185">Reference proteome</keyword>
<protein>
    <submittedName>
        <fullName evidence="1">Uncharacterized protein</fullName>
    </submittedName>
</protein>